<proteinExistence type="predicted"/>
<evidence type="ECO:0000313" key="1">
    <source>
        <dbReference type="EMBL" id="JAD27600.1"/>
    </source>
</evidence>
<dbReference type="AlphaFoldDB" id="A0A0A8YSR8"/>
<sequence>MAPRWTTGRLRTGAACTDEISSDC</sequence>
<organism evidence="1">
    <name type="scientific">Arundo donax</name>
    <name type="common">Giant reed</name>
    <name type="synonym">Donax arundinaceus</name>
    <dbReference type="NCBI Taxonomy" id="35708"/>
    <lineage>
        <taxon>Eukaryota</taxon>
        <taxon>Viridiplantae</taxon>
        <taxon>Streptophyta</taxon>
        <taxon>Embryophyta</taxon>
        <taxon>Tracheophyta</taxon>
        <taxon>Spermatophyta</taxon>
        <taxon>Magnoliopsida</taxon>
        <taxon>Liliopsida</taxon>
        <taxon>Poales</taxon>
        <taxon>Poaceae</taxon>
        <taxon>PACMAD clade</taxon>
        <taxon>Arundinoideae</taxon>
        <taxon>Arundineae</taxon>
        <taxon>Arundo</taxon>
    </lineage>
</organism>
<name>A0A0A8YSR8_ARUDO</name>
<accession>A0A0A8YSR8</accession>
<dbReference type="EMBL" id="GBRH01270295">
    <property type="protein sequence ID" value="JAD27600.1"/>
    <property type="molecule type" value="Transcribed_RNA"/>
</dbReference>
<reference evidence="1" key="1">
    <citation type="submission" date="2014-09" db="EMBL/GenBank/DDBJ databases">
        <authorList>
            <person name="Magalhaes I.L.F."/>
            <person name="Oliveira U."/>
            <person name="Santos F.R."/>
            <person name="Vidigal T.H.D.A."/>
            <person name="Brescovit A.D."/>
            <person name="Santos A.J."/>
        </authorList>
    </citation>
    <scope>NUCLEOTIDE SEQUENCE</scope>
    <source>
        <tissue evidence="1">Shoot tissue taken approximately 20 cm above the soil surface</tissue>
    </source>
</reference>
<reference evidence="1" key="2">
    <citation type="journal article" date="2015" name="Data Brief">
        <title>Shoot transcriptome of the giant reed, Arundo donax.</title>
        <authorList>
            <person name="Barrero R.A."/>
            <person name="Guerrero F.D."/>
            <person name="Moolhuijzen P."/>
            <person name="Goolsby J.A."/>
            <person name="Tidwell J."/>
            <person name="Bellgard S.E."/>
            <person name="Bellgard M.I."/>
        </authorList>
    </citation>
    <scope>NUCLEOTIDE SEQUENCE</scope>
    <source>
        <tissue evidence="1">Shoot tissue taken approximately 20 cm above the soil surface</tissue>
    </source>
</reference>
<protein>
    <submittedName>
        <fullName evidence="1">Uncharacterized protein</fullName>
    </submittedName>
</protein>